<dbReference type="PANTHER" id="PTHR40744">
    <property type="entry name" value="SODIUM STIBOGLUCONATE RESISTANCE PROTEIN-RELATED"/>
    <property type="match status" value="1"/>
</dbReference>
<name>A0A836GTL6_9TRYP</name>
<feature type="signal peptide" evidence="1">
    <location>
        <begin position="1"/>
        <end position="18"/>
    </location>
</feature>
<organism evidence="2 3">
    <name type="scientific">Leishmania orientalis</name>
    <dbReference type="NCBI Taxonomy" id="2249476"/>
    <lineage>
        <taxon>Eukaryota</taxon>
        <taxon>Discoba</taxon>
        <taxon>Euglenozoa</taxon>
        <taxon>Kinetoplastea</taxon>
        <taxon>Metakinetoplastina</taxon>
        <taxon>Trypanosomatida</taxon>
        <taxon>Trypanosomatidae</taxon>
        <taxon>Leishmaniinae</taxon>
        <taxon>Leishmania</taxon>
    </lineage>
</organism>
<comment type="caution">
    <text evidence="2">The sequence shown here is derived from an EMBL/GenBank/DDBJ whole genome shotgun (WGS) entry which is preliminary data.</text>
</comment>
<proteinExistence type="predicted"/>
<dbReference type="RefSeq" id="XP_067060747.1">
    <property type="nucleotide sequence ID" value="XM_067205195.1"/>
</dbReference>
<evidence type="ECO:0000256" key="1">
    <source>
        <dbReference type="SAM" id="SignalP"/>
    </source>
</evidence>
<feature type="chain" id="PRO_5032895941" evidence="1">
    <location>
        <begin position="19"/>
        <end position="126"/>
    </location>
</feature>
<dbReference type="EMBL" id="JAFHLR010000031">
    <property type="protein sequence ID" value="KAG5471630.1"/>
    <property type="molecule type" value="Genomic_DNA"/>
</dbReference>
<dbReference type="AlphaFoldDB" id="A0A836GTL6"/>
<evidence type="ECO:0000313" key="2">
    <source>
        <dbReference type="EMBL" id="KAG5471630.1"/>
    </source>
</evidence>
<protein>
    <submittedName>
        <fullName evidence="2">Uncharacterized protein</fullName>
    </submittedName>
</protein>
<gene>
    <name evidence="2" type="ORF">LSCM4_03181</name>
</gene>
<sequence length="126" mass="14072">MVIFALTNLKLLAETCLTAKVTCLATRYWPLLVSYTQVLLHGLTPWKEEHPPRGGGLLDFAKTLHHSPVTSFHDDADEGEAGAKVGGAKDGQRRVRRGMQRVSQRHYALELVEATCRYYFTCLAVT</sequence>
<accession>A0A836GTL6</accession>
<dbReference type="Proteomes" id="UP000674143">
    <property type="component" value="Chromosome 31"/>
</dbReference>
<reference evidence="2 3" key="1">
    <citation type="submission" date="2021-02" db="EMBL/GenBank/DDBJ databases">
        <title>Leishmania (Mundinia) orientalis Genome sequencing and assembly.</title>
        <authorList>
            <person name="Almutairi H."/>
            <person name="Gatherer D."/>
        </authorList>
    </citation>
    <scope>NUCLEOTIDE SEQUENCE [LARGE SCALE GENOMIC DNA]</scope>
    <source>
        <strain evidence="2">LSCM4</strain>
    </source>
</reference>
<keyword evidence="3" id="KW-1185">Reference proteome</keyword>
<dbReference type="KEGG" id="loi:92359129"/>
<dbReference type="PANTHER" id="PTHR40744:SF1">
    <property type="entry name" value="SODIUM STIBOGLUCONATE RESISTANCE PROTEIN"/>
    <property type="match status" value="1"/>
</dbReference>
<dbReference type="GeneID" id="92359129"/>
<keyword evidence="1" id="KW-0732">Signal</keyword>
<evidence type="ECO:0000313" key="3">
    <source>
        <dbReference type="Proteomes" id="UP000674143"/>
    </source>
</evidence>